<evidence type="ECO:0000313" key="11">
    <source>
        <dbReference type="Proteomes" id="UP001148018"/>
    </source>
</evidence>
<evidence type="ECO:0000259" key="9">
    <source>
        <dbReference type="PROSITE" id="PS50969"/>
    </source>
</evidence>
<comment type="catalytic activity">
    <reaction evidence="4">
        <text>O-phospho-L-seryl-[protein] + H2O = L-seryl-[protein] + phosphate</text>
        <dbReference type="Rhea" id="RHEA:20629"/>
        <dbReference type="Rhea" id="RHEA-COMP:9863"/>
        <dbReference type="Rhea" id="RHEA-COMP:11604"/>
        <dbReference type="ChEBI" id="CHEBI:15377"/>
        <dbReference type="ChEBI" id="CHEBI:29999"/>
        <dbReference type="ChEBI" id="CHEBI:43474"/>
        <dbReference type="ChEBI" id="CHEBI:83421"/>
        <dbReference type="EC" id="3.1.3.16"/>
    </reaction>
</comment>
<feature type="compositionally biased region" description="Basic and acidic residues" evidence="8">
    <location>
        <begin position="849"/>
        <end position="858"/>
    </location>
</feature>
<comment type="caution">
    <text evidence="10">The sequence shown here is derived from an EMBL/GenBank/DDBJ whole genome shotgun (WGS) entry which is preliminary data.</text>
</comment>
<dbReference type="InterPro" id="IPR036412">
    <property type="entry name" value="HAD-like_sf"/>
</dbReference>
<dbReference type="FunFam" id="3.40.50.1000:FF:000013">
    <property type="entry name" value="Carboxy-terminal domain RNA polymerase II polypeptide A small"/>
    <property type="match status" value="1"/>
</dbReference>
<feature type="compositionally biased region" description="Acidic residues" evidence="8">
    <location>
        <begin position="363"/>
        <end position="386"/>
    </location>
</feature>
<feature type="active site" description="4-aspartylphosphate intermediate" evidence="6">
    <location>
        <position position="909"/>
    </location>
</feature>
<dbReference type="Gene3D" id="3.40.50.1000">
    <property type="entry name" value="HAD superfamily/HAD-like"/>
    <property type="match status" value="1"/>
</dbReference>
<evidence type="ECO:0000256" key="6">
    <source>
        <dbReference type="PIRSR" id="PIRSR640078-1"/>
    </source>
</evidence>
<dbReference type="SMART" id="SM00577">
    <property type="entry name" value="CPDc"/>
    <property type="match status" value="1"/>
</dbReference>
<dbReference type="InterPro" id="IPR011948">
    <property type="entry name" value="Dullard_phosphatase"/>
</dbReference>
<dbReference type="PROSITE" id="PS50969">
    <property type="entry name" value="FCP1"/>
    <property type="match status" value="1"/>
</dbReference>
<dbReference type="InterPro" id="IPR004274">
    <property type="entry name" value="FCP1_dom"/>
</dbReference>
<proteinExistence type="predicted"/>
<feature type="active site" description="Proton donor" evidence="6">
    <location>
        <position position="911"/>
    </location>
</feature>
<evidence type="ECO:0000256" key="3">
    <source>
        <dbReference type="ARBA" id="ARBA00022912"/>
    </source>
</evidence>
<evidence type="ECO:0000256" key="8">
    <source>
        <dbReference type="SAM" id="MobiDB-lite"/>
    </source>
</evidence>
<reference evidence="10" key="1">
    <citation type="submission" date="2022-07" db="EMBL/GenBank/DDBJ databases">
        <title>Chromosome-level genome of Muraenolepis orangiensis.</title>
        <authorList>
            <person name="Kim J."/>
        </authorList>
    </citation>
    <scope>NUCLEOTIDE SEQUENCE</scope>
    <source>
        <strain evidence="10">KU_S4_2022</strain>
        <tissue evidence="10">Muscle</tissue>
    </source>
</reference>
<dbReference type="SUPFAM" id="SSF56784">
    <property type="entry name" value="HAD-like"/>
    <property type="match status" value="1"/>
</dbReference>
<dbReference type="PANTHER" id="PTHR12210">
    <property type="entry name" value="DULLARD PROTEIN PHOSPHATASE"/>
    <property type="match status" value="1"/>
</dbReference>
<dbReference type="InterPro" id="IPR050365">
    <property type="entry name" value="TIM50"/>
</dbReference>
<evidence type="ECO:0000256" key="5">
    <source>
        <dbReference type="ARBA" id="ARBA00048336"/>
    </source>
</evidence>
<feature type="region of interest" description="Disordered" evidence="8">
    <location>
        <begin position="780"/>
        <end position="805"/>
    </location>
</feature>
<feature type="compositionally biased region" description="Basic residues" evidence="8">
    <location>
        <begin position="555"/>
        <end position="567"/>
    </location>
</feature>
<feature type="compositionally biased region" description="Acidic residues" evidence="8">
    <location>
        <begin position="289"/>
        <end position="314"/>
    </location>
</feature>
<evidence type="ECO:0000256" key="4">
    <source>
        <dbReference type="ARBA" id="ARBA00047761"/>
    </source>
</evidence>
<feature type="site" description="Transition state stabilizer" evidence="7">
    <location>
        <position position="1003"/>
    </location>
</feature>
<feature type="compositionally biased region" description="Acidic residues" evidence="8">
    <location>
        <begin position="859"/>
        <end position="875"/>
    </location>
</feature>
<name>A0A9Q0DSK5_9TELE</name>
<feature type="compositionally biased region" description="Polar residues" evidence="8">
    <location>
        <begin position="279"/>
        <end position="288"/>
    </location>
</feature>
<evidence type="ECO:0000256" key="7">
    <source>
        <dbReference type="PIRSR" id="PIRSR640078-3"/>
    </source>
</evidence>
<sequence>MPAELCQIPQVGEATDLTKTLKESAGFGLSVLVEYAEQKPINGVMDSSGLDCDQRCSINGHCLEKEIEPVDTWNGNAQSFENNVEQFNLESNPEQCEALEFIDPLDGCVQPCGCWTYECCTNQGFASECSPSCEHCAEHLQVSQQCEPLEQQFESFDSEPENAAVDSEAFAQLDFISEHKEQLDLPNQQLACFDTSGTTGQDSEDLEQCEVSVLPSNFAGTLFDSDTEVCEYYEEHDETECTKVIDEPTEDDVDFPPNDEECSILSEEEDLISADPPLQDSSNESTDYLNEDDDDGGQLDEEGDPPDVEYDDTPLQDSSNESTDYLNEDDDDGGQLDEEGDPPDVEYDDTPLQDSSNESTDYLNEDDDDGGQLDEEGDPPDVEYDEVCDHSHYSSDESEHIETDCDSGECYQHTEKMFGPNSDINPEEDDLSDCSESRLFETCSDGSPPSEPCFDSSRESDKGPHEDSSGELIQWESFDEGDDEEDDEDEDDINADMEQTKENKVVDADLFDLFDRGDYFGLSFQQRKPYISCFDGGDIHDHLYREEPKPVVQKVKAKKPSRRRRMKERPSISDATSPVGEHNSDVDEAPPGAPPHHSAAAVEQEVGDEDQTVIVDENESRVIGAEEGDDETSRGDAGEQGGGYGYVLGNEEEDEASPISVIENIRAPCMEAISVEGDAYEVHETPTSDSAAEDVLAIDQSQETTVADTTNAHQQHVHLLNRIEDAEQQEDDDVFIVCSESEPYWAFTRYVPTEFDECDVEDYYAYQIKSMQSSINITATRRTHGQRVPETDECRRELNAESEEGTDSILHLGEILPALETGLNGLSLAHESEPGPPLDLIHSVVPEGLRTERRNSKAEEDEESEEDEVGEDEPCECEYCIPPKEQVPTKPLLPQMKSKDSGKICVVIDLDETLVHSSFKPLNNADFIIPVEIDGTVHQVYVLKRPHVDEFLQRMGELFECVLFTASLSKYADPVSDLLDKWGAFRSRLFRESCVFHRGNYVKDLSRLGRDLHKVIIIDNSPASYAFHPDNAVPVASWFDDMCDTELLDLLPFFERLSRVDDVYHVLKQQQTAS</sequence>
<evidence type="ECO:0000256" key="1">
    <source>
        <dbReference type="ARBA" id="ARBA00013081"/>
    </source>
</evidence>
<organism evidence="10 11">
    <name type="scientific">Muraenolepis orangiensis</name>
    <name type="common">Patagonian moray cod</name>
    <dbReference type="NCBI Taxonomy" id="630683"/>
    <lineage>
        <taxon>Eukaryota</taxon>
        <taxon>Metazoa</taxon>
        <taxon>Chordata</taxon>
        <taxon>Craniata</taxon>
        <taxon>Vertebrata</taxon>
        <taxon>Euteleostomi</taxon>
        <taxon>Actinopterygii</taxon>
        <taxon>Neopterygii</taxon>
        <taxon>Teleostei</taxon>
        <taxon>Neoteleostei</taxon>
        <taxon>Acanthomorphata</taxon>
        <taxon>Zeiogadaria</taxon>
        <taxon>Gadariae</taxon>
        <taxon>Gadiformes</taxon>
        <taxon>Muraenolepidoidei</taxon>
        <taxon>Muraenolepididae</taxon>
        <taxon>Muraenolepis</taxon>
    </lineage>
</organism>
<evidence type="ECO:0000256" key="2">
    <source>
        <dbReference type="ARBA" id="ARBA00022801"/>
    </source>
</evidence>
<dbReference type="InterPro" id="IPR040078">
    <property type="entry name" value="RNA_Pol_CTD_Phosphatase"/>
</dbReference>
<evidence type="ECO:0000313" key="10">
    <source>
        <dbReference type="EMBL" id="KAJ3591872.1"/>
    </source>
</evidence>
<dbReference type="OrthoDB" id="277011at2759"/>
<gene>
    <name evidence="10" type="ORF">NHX12_007003</name>
</gene>
<dbReference type="CDD" id="cd07521">
    <property type="entry name" value="HAD_FCP1-like"/>
    <property type="match status" value="1"/>
</dbReference>
<dbReference type="NCBIfam" id="TIGR02251">
    <property type="entry name" value="HIF-SF_euk"/>
    <property type="match status" value="1"/>
</dbReference>
<feature type="compositionally biased region" description="Acidic residues" evidence="8">
    <location>
        <begin position="477"/>
        <end position="495"/>
    </location>
</feature>
<feature type="region of interest" description="Disordered" evidence="8">
    <location>
        <begin position="550"/>
        <end position="644"/>
    </location>
</feature>
<dbReference type="Proteomes" id="UP001148018">
    <property type="component" value="Unassembled WGS sequence"/>
</dbReference>
<dbReference type="SFLD" id="SFLDS00003">
    <property type="entry name" value="Haloacid_Dehalogenase"/>
    <property type="match status" value="1"/>
</dbReference>
<feature type="region of interest" description="Disordered" evidence="8">
    <location>
        <begin position="828"/>
        <end position="875"/>
    </location>
</feature>
<dbReference type="AlphaFoldDB" id="A0A9Q0DSK5"/>
<comment type="catalytic activity">
    <reaction evidence="5">
        <text>O-phospho-L-threonyl-[protein] + H2O = L-threonyl-[protein] + phosphate</text>
        <dbReference type="Rhea" id="RHEA:47004"/>
        <dbReference type="Rhea" id="RHEA-COMP:11060"/>
        <dbReference type="Rhea" id="RHEA-COMP:11605"/>
        <dbReference type="ChEBI" id="CHEBI:15377"/>
        <dbReference type="ChEBI" id="CHEBI:30013"/>
        <dbReference type="ChEBI" id="CHEBI:43474"/>
        <dbReference type="ChEBI" id="CHEBI:61977"/>
        <dbReference type="EC" id="3.1.3.16"/>
    </reaction>
</comment>
<keyword evidence="2" id="KW-0378">Hydrolase</keyword>
<feature type="site" description="Transition state stabilizer" evidence="7">
    <location>
        <position position="965"/>
    </location>
</feature>
<keyword evidence="3" id="KW-0904">Protein phosphatase</keyword>
<feature type="compositionally biased region" description="Basic and acidic residues" evidence="8">
    <location>
        <begin position="456"/>
        <end position="468"/>
    </location>
</feature>
<dbReference type="InterPro" id="IPR023214">
    <property type="entry name" value="HAD_sf"/>
</dbReference>
<feature type="domain" description="FCP1 homology" evidence="9">
    <location>
        <begin position="899"/>
        <end position="1057"/>
    </location>
</feature>
<keyword evidence="11" id="KW-1185">Reference proteome</keyword>
<feature type="compositionally biased region" description="Basic and acidic residues" evidence="8">
    <location>
        <begin position="787"/>
        <end position="799"/>
    </location>
</feature>
<feature type="compositionally biased region" description="Acidic residues" evidence="8">
    <location>
        <begin position="326"/>
        <end position="351"/>
    </location>
</feature>
<dbReference type="EMBL" id="JANIIK010000113">
    <property type="protein sequence ID" value="KAJ3591872.1"/>
    <property type="molecule type" value="Genomic_DNA"/>
</dbReference>
<feature type="compositionally biased region" description="Polar residues" evidence="8">
    <location>
        <begin position="352"/>
        <end position="362"/>
    </location>
</feature>
<dbReference type="EC" id="3.1.3.16" evidence="1"/>
<feature type="compositionally biased region" description="Basic and acidic residues" evidence="8">
    <location>
        <begin position="387"/>
        <end position="403"/>
    </location>
</feature>
<dbReference type="GO" id="GO:0008420">
    <property type="term" value="F:RNA polymerase II CTD heptapeptide repeat phosphatase activity"/>
    <property type="evidence" value="ECO:0007669"/>
    <property type="project" value="InterPro"/>
</dbReference>
<feature type="region of interest" description="Disordered" evidence="8">
    <location>
        <begin position="268"/>
        <end position="503"/>
    </location>
</feature>
<dbReference type="SFLD" id="SFLDG01124">
    <property type="entry name" value="C0.1:_RNA_Pol_CTD_Phosphatase"/>
    <property type="match status" value="1"/>
</dbReference>
<dbReference type="Pfam" id="PF03031">
    <property type="entry name" value="NIF"/>
    <property type="match status" value="1"/>
</dbReference>
<protein>
    <recommendedName>
        <fullName evidence="1">protein-serine/threonine phosphatase</fullName>
        <ecNumber evidence="1">3.1.3.16</ecNumber>
    </recommendedName>
</protein>
<feature type="compositionally biased region" description="Polar residues" evidence="8">
    <location>
        <begin position="315"/>
        <end position="325"/>
    </location>
</feature>
<accession>A0A9Q0DSK5</accession>